<accession>A0A8X8Z247</accession>
<dbReference type="Proteomes" id="UP000298416">
    <property type="component" value="Unassembled WGS sequence"/>
</dbReference>
<sequence>MISNSSQDKSRVDKPIKALKRHKEVTGCWSKPTVREKTAWSDAVLSARRQQHGQPRPGSTVTFLLPALMVLRGSDLTRNSDERRDQRLHHEQAATITCRVGCRGRGDGVSRQRRYVRERGISGHRSTLAGDGGSGDGVHWSKGNATKGGAVPTESGGCESRSTHDAKGSSQRCSDSRAERPVGESPISGEEQWFPD</sequence>
<proteinExistence type="predicted"/>
<reference evidence="2" key="1">
    <citation type="submission" date="2018-01" db="EMBL/GenBank/DDBJ databases">
        <authorList>
            <person name="Mao J.F."/>
        </authorList>
    </citation>
    <scope>NUCLEOTIDE SEQUENCE</scope>
    <source>
        <strain evidence="2">Huo1</strain>
        <tissue evidence="2">Leaf</tissue>
    </source>
</reference>
<keyword evidence="3" id="KW-1185">Reference proteome</keyword>
<comment type="caution">
    <text evidence="2">The sequence shown here is derived from an EMBL/GenBank/DDBJ whole genome shotgun (WGS) entry which is preliminary data.</text>
</comment>
<name>A0A8X8Z247_SALSN</name>
<feature type="region of interest" description="Disordered" evidence="1">
    <location>
        <begin position="116"/>
        <end position="196"/>
    </location>
</feature>
<evidence type="ECO:0000256" key="1">
    <source>
        <dbReference type="SAM" id="MobiDB-lite"/>
    </source>
</evidence>
<reference evidence="2" key="2">
    <citation type="submission" date="2020-08" db="EMBL/GenBank/DDBJ databases">
        <title>Plant Genome Project.</title>
        <authorList>
            <person name="Zhang R.-G."/>
        </authorList>
    </citation>
    <scope>NUCLEOTIDE SEQUENCE</scope>
    <source>
        <strain evidence="2">Huo1</strain>
        <tissue evidence="2">Leaf</tissue>
    </source>
</reference>
<evidence type="ECO:0000313" key="2">
    <source>
        <dbReference type="EMBL" id="KAG6388439.1"/>
    </source>
</evidence>
<organism evidence="2">
    <name type="scientific">Salvia splendens</name>
    <name type="common">Scarlet sage</name>
    <dbReference type="NCBI Taxonomy" id="180675"/>
    <lineage>
        <taxon>Eukaryota</taxon>
        <taxon>Viridiplantae</taxon>
        <taxon>Streptophyta</taxon>
        <taxon>Embryophyta</taxon>
        <taxon>Tracheophyta</taxon>
        <taxon>Spermatophyta</taxon>
        <taxon>Magnoliopsida</taxon>
        <taxon>eudicotyledons</taxon>
        <taxon>Gunneridae</taxon>
        <taxon>Pentapetalae</taxon>
        <taxon>asterids</taxon>
        <taxon>lamiids</taxon>
        <taxon>Lamiales</taxon>
        <taxon>Lamiaceae</taxon>
        <taxon>Nepetoideae</taxon>
        <taxon>Mentheae</taxon>
        <taxon>Salviinae</taxon>
        <taxon>Salvia</taxon>
        <taxon>Salvia subgen. Calosphace</taxon>
        <taxon>core Calosphace</taxon>
    </lineage>
</organism>
<protein>
    <submittedName>
        <fullName evidence="2">Uncharacterized protein</fullName>
    </submittedName>
</protein>
<evidence type="ECO:0000313" key="3">
    <source>
        <dbReference type="Proteomes" id="UP000298416"/>
    </source>
</evidence>
<dbReference type="AlphaFoldDB" id="A0A8X8Z247"/>
<gene>
    <name evidence="2" type="ORF">SASPL_149865</name>
</gene>
<dbReference type="EMBL" id="PNBA02000020">
    <property type="protein sequence ID" value="KAG6388439.1"/>
    <property type="molecule type" value="Genomic_DNA"/>
</dbReference>